<evidence type="ECO:0000313" key="2">
    <source>
        <dbReference type="EMBL" id="EBP4586291.1"/>
    </source>
</evidence>
<comment type="caution">
    <text evidence="2">The sequence shown here is derived from an EMBL/GenBank/DDBJ whole genome shotgun (WGS) entry which is preliminary data.</text>
</comment>
<dbReference type="InterPro" id="IPR043043">
    <property type="entry name" value="Packaging_FI_C"/>
</dbReference>
<dbReference type="Gene3D" id="3.40.5.70">
    <property type="entry name" value="DNA packaging chaperone protein FI, C-terminal beta-strand domain"/>
    <property type="match status" value="1"/>
</dbReference>
<sequence length="122" mass="13445">MATKEERIKYLQKLGGKLGRDVDTTGTVAEIEQRIKELKAEVGEISEPGEEEIARHGDTFSDTQGEKQREGMVTVKARRTLHVHAVDSETGNQLEMAEAGSVVRVPAEILEALLGDELVEEM</sequence>
<feature type="region of interest" description="Disordered" evidence="1">
    <location>
        <begin position="43"/>
        <end position="69"/>
    </location>
</feature>
<accession>A0A5U3ISM1</accession>
<name>A0A5U3ISM1_SALER</name>
<dbReference type="EMBL" id="AAGLUV010000027">
    <property type="protein sequence ID" value="EBP4586291.1"/>
    <property type="molecule type" value="Genomic_DNA"/>
</dbReference>
<organism evidence="2">
    <name type="scientific">Salmonella enterica</name>
    <name type="common">Salmonella choleraesuis</name>
    <dbReference type="NCBI Taxonomy" id="28901"/>
    <lineage>
        <taxon>Bacteria</taxon>
        <taxon>Pseudomonadati</taxon>
        <taxon>Pseudomonadota</taxon>
        <taxon>Gammaproteobacteria</taxon>
        <taxon>Enterobacterales</taxon>
        <taxon>Enterobacteriaceae</taxon>
        <taxon>Salmonella</taxon>
    </lineage>
</organism>
<protein>
    <recommendedName>
        <fullName evidence="3">DNA-packaging protein</fullName>
    </recommendedName>
</protein>
<evidence type="ECO:0000256" key="1">
    <source>
        <dbReference type="SAM" id="MobiDB-lite"/>
    </source>
</evidence>
<gene>
    <name evidence="2" type="ORF">VH79_24500</name>
</gene>
<dbReference type="Pfam" id="PF14000">
    <property type="entry name" value="Packaging_FI"/>
    <property type="match status" value="1"/>
</dbReference>
<proteinExistence type="predicted"/>
<dbReference type="AlphaFoldDB" id="A0A5U3ISM1"/>
<dbReference type="Proteomes" id="UP000839610">
    <property type="component" value="Unassembled WGS sequence"/>
</dbReference>
<dbReference type="InterPro" id="IPR025147">
    <property type="entry name" value="Packaging_FI"/>
</dbReference>
<evidence type="ECO:0008006" key="3">
    <source>
        <dbReference type="Google" id="ProtNLM"/>
    </source>
</evidence>
<feature type="compositionally biased region" description="Basic and acidic residues" evidence="1">
    <location>
        <begin position="52"/>
        <end position="69"/>
    </location>
</feature>
<reference evidence="2" key="1">
    <citation type="submission" date="2018-07" db="EMBL/GenBank/DDBJ databases">
        <authorList>
            <consortium name="GenomeTrakr network: Whole genome sequencing for foodborne pathogen traceback"/>
        </authorList>
    </citation>
    <scope>NUCLEOTIDE SEQUENCE [LARGE SCALE GENOMIC DNA]</scope>
    <source>
        <strain evidence="2">FDA00008842</strain>
    </source>
</reference>